<name>A0A6N4X4M0_9FLAO</name>
<reference evidence="2 3" key="1">
    <citation type="submission" date="2020-01" db="EMBL/GenBank/DDBJ databases">
        <authorList>
            <person name="Rodrigo-Torres L."/>
            <person name="Arahal R. D."/>
            <person name="Lucena T."/>
        </authorList>
    </citation>
    <scope>NUCLEOTIDE SEQUENCE [LARGE SCALE GENOMIC DNA]</scope>
    <source>
        <strain evidence="2 3">CECT 9293</strain>
    </source>
</reference>
<evidence type="ECO:0000313" key="3">
    <source>
        <dbReference type="Proteomes" id="UP000445144"/>
    </source>
</evidence>
<dbReference type="RefSeq" id="WP_162031143.1">
    <property type="nucleotide sequence ID" value="NZ_CACVBR010000001.1"/>
</dbReference>
<keyword evidence="3" id="KW-1185">Reference proteome</keyword>
<organism evidence="2 3">
    <name type="scientific">Chryseobacterium potabilaquae</name>
    <dbReference type="NCBI Taxonomy" id="2675057"/>
    <lineage>
        <taxon>Bacteria</taxon>
        <taxon>Pseudomonadati</taxon>
        <taxon>Bacteroidota</taxon>
        <taxon>Flavobacteriia</taxon>
        <taxon>Flavobacteriales</taxon>
        <taxon>Weeksellaceae</taxon>
        <taxon>Chryseobacterium group</taxon>
        <taxon>Chryseobacterium</taxon>
    </lineage>
</organism>
<dbReference type="NCBIfam" id="TIGR03949">
    <property type="entry name" value="bact_IIb_cerein"/>
    <property type="match status" value="1"/>
</dbReference>
<sequence>MKNLKVKELSVQEMKNVEGGFWPIILGGIFSMAVGAGVGYALDAIFPQEQNYYYY</sequence>
<dbReference type="NCBIfam" id="TIGR01847">
    <property type="entry name" value="bacteriocin_sig"/>
    <property type="match status" value="1"/>
</dbReference>
<accession>A0A6N4X4M0</accession>
<evidence type="ECO:0000256" key="1">
    <source>
        <dbReference type="SAM" id="Phobius"/>
    </source>
</evidence>
<dbReference type="EMBL" id="CACVBR010000001">
    <property type="protein sequence ID" value="CAA7193722.1"/>
    <property type="molecule type" value="Genomic_DNA"/>
</dbReference>
<dbReference type="InterPro" id="IPR010133">
    <property type="entry name" value="Bacteriocin_signal_seq"/>
</dbReference>
<keyword evidence="1" id="KW-0472">Membrane</keyword>
<evidence type="ECO:0000313" key="2">
    <source>
        <dbReference type="EMBL" id="CAA7193722.1"/>
    </source>
</evidence>
<dbReference type="Proteomes" id="UP000445144">
    <property type="component" value="Unassembled WGS sequence"/>
</dbReference>
<evidence type="ECO:0008006" key="4">
    <source>
        <dbReference type="Google" id="ProtNLM"/>
    </source>
</evidence>
<keyword evidence="1" id="KW-1133">Transmembrane helix</keyword>
<gene>
    <name evidence="2" type="ORF">CHRY9293_00134</name>
</gene>
<feature type="transmembrane region" description="Helical" evidence="1">
    <location>
        <begin position="20"/>
        <end position="42"/>
    </location>
</feature>
<proteinExistence type="predicted"/>
<keyword evidence="1" id="KW-0812">Transmembrane</keyword>
<dbReference type="InterPro" id="IPR023991">
    <property type="entry name" value="Bacteriocin_IIb_lactobn/cerein"/>
</dbReference>
<protein>
    <recommendedName>
        <fullName evidence="4">Class IIb bacteriocin, lactobin A/cerein 7B family</fullName>
    </recommendedName>
</protein>
<dbReference type="AlphaFoldDB" id="A0A6N4X4M0"/>